<organism evidence="1 2">
    <name type="scientific">Phytophthora megakarya</name>
    <dbReference type="NCBI Taxonomy" id="4795"/>
    <lineage>
        <taxon>Eukaryota</taxon>
        <taxon>Sar</taxon>
        <taxon>Stramenopiles</taxon>
        <taxon>Oomycota</taxon>
        <taxon>Peronosporomycetes</taxon>
        <taxon>Peronosporales</taxon>
        <taxon>Peronosporaceae</taxon>
        <taxon>Phytophthora</taxon>
    </lineage>
</organism>
<reference evidence="2" key="1">
    <citation type="submission" date="2017-03" db="EMBL/GenBank/DDBJ databases">
        <title>Phytopthora megakarya and P. palmivora, two closely related causual agents of cacao black pod achieved similar genome size and gene model numbers by different mechanisms.</title>
        <authorList>
            <person name="Ali S."/>
            <person name="Shao J."/>
            <person name="Larry D.J."/>
            <person name="Kronmiller B."/>
            <person name="Shen D."/>
            <person name="Strem M.D."/>
            <person name="Melnick R.L."/>
            <person name="Guiltinan M.J."/>
            <person name="Tyler B.M."/>
            <person name="Meinhardt L.W."/>
            <person name="Bailey B.A."/>
        </authorList>
    </citation>
    <scope>NUCLEOTIDE SEQUENCE [LARGE SCALE GENOMIC DNA]</scope>
    <source>
        <strain evidence="2">zdho120</strain>
    </source>
</reference>
<sequence>MIMNDSLEDRTYNVFVGRRPEQNEVWAPVPIH</sequence>
<gene>
    <name evidence="1" type="ORF">PHMEG_0009380</name>
</gene>
<protein>
    <submittedName>
        <fullName evidence="1">Uncharacterized protein</fullName>
    </submittedName>
</protein>
<evidence type="ECO:0000313" key="2">
    <source>
        <dbReference type="Proteomes" id="UP000198211"/>
    </source>
</evidence>
<evidence type="ECO:0000313" key="1">
    <source>
        <dbReference type="EMBL" id="OWZ16774.1"/>
    </source>
</evidence>
<name>A0A225WH94_9STRA</name>
<dbReference type="AlphaFoldDB" id="A0A225WH94"/>
<comment type="caution">
    <text evidence="1">The sequence shown here is derived from an EMBL/GenBank/DDBJ whole genome shotgun (WGS) entry which is preliminary data.</text>
</comment>
<keyword evidence="2" id="KW-1185">Reference proteome</keyword>
<dbReference type="EMBL" id="NBNE01000872">
    <property type="protein sequence ID" value="OWZ16774.1"/>
    <property type="molecule type" value="Genomic_DNA"/>
</dbReference>
<accession>A0A225WH94</accession>
<proteinExistence type="predicted"/>
<dbReference type="Proteomes" id="UP000198211">
    <property type="component" value="Unassembled WGS sequence"/>
</dbReference>